<keyword evidence="4" id="KW-0862">Zinc</keyword>
<dbReference type="AlphaFoldDB" id="A0AAV3RD63"/>
<dbReference type="SMART" id="SM00614">
    <property type="entry name" value="ZnF_BED"/>
    <property type="match status" value="1"/>
</dbReference>
<feature type="domain" description="hAT-like transposase RNase-H fold" evidence="8">
    <location>
        <begin position="409"/>
        <end position="505"/>
    </location>
</feature>
<evidence type="ECO:0008006" key="11">
    <source>
        <dbReference type="Google" id="ProtNLM"/>
    </source>
</evidence>
<dbReference type="GO" id="GO:0008270">
    <property type="term" value="F:zinc ion binding"/>
    <property type="evidence" value="ECO:0007669"/>
    <property type="project" value="UniProtKB-KW"/>
</dbReference>
<dbReference type="InterPro" id="IPR012337">
    <property type="entry name" value="RNaseH-like_sf"/>
</dbReference>
<dbReference type="InterPro" id="IPR052035">
    <property type="entry name" value="ZnF_BED_domain_contain"/>
</dbReference>
<accession>A0AAV3RD63</accession>
<gene>
    <name evidence="9" type="ORF">LIER_27674</name>
</gene>
<keyword evidence="10" id="KW-1185">Reference proteome</keyword>
<dbReference type="InterPro" id="IPR036236">
    <property type="entry name" value="Znf_C2H2_sf"/>
</dbReference>
<evidence type="ECO:0000256" key="5">
    <source>
        <dbReference type="ARBA" id="ARBA00023125"/>
    </source>
</evidence>
<dbReference type="Proteomes" id="UP001454036">
    <property type="component" value="Unassembled WGS sequence"/>
</dbReference>
<dbReference type="GO" id="GO:0046983">
    <property type="term" value="F:protein dimerization activity"/>
    <property type="evidence" value="ECO:0007669"/>
    <property type="project" value="InterPro"/>
</dbReference>
<dbReference type="GO" id="GO:0003677">
    <property type="term" value="F:DNA binding"/>
    <property type="evidence" value="ECO:0007669"/>
    <property type="project" value="UniProtKB-KW"/>
</dbReference>
<dbReference type="InterPro" id="IPR025525">
    <property type="entry name" value="hAT-like_transposase_RNase-H"/>
</dbReference>
<feature type="domain" description="HAT C-terminal dimerisation" evidence="7">
    <location>
        <begin position="560"/>
        <end position="642"/>
    </location>
</feature>
<evidence type="ECO:0000256" key="1">
    <source>
        <dbReference type="ARBA" id="ARBA00004123"/>
    </source>
</evidence>
<keyword evidence="6" id="KW-0539">Nucleus</keyword>
<dbReference type="PANTHER" id="PTHR46481:SF10">
    <property type="entry name" value="ZINC FINGER BED DOMAIN-CONTAINING PROTEIN 39"/>
    <property type="match status" value="1"/>
</dbReference>
<organism evidence="9 10">
    <name type="scientific">Lithospermum erythrorhizon</name>
    <name type="common">Purple gromwell</name>
    <name type="synonym">Lithospermum officinale var. erythrorhizon</name>
    <dbReference type="NCBI Taxonomy" id="34254"/>
    <lineage>
        <taxon>Eukaryota</taxon>
        <taxon>Viridiplantae</taxon>
        <taxon>Streptophyta</taxon>
        <taxon>Embryophyta</taxon>
        <taxon>Tracheophyta</taxon>
        <taxon>Spermatophyta</taxon>
        <taxon>Magnoliopsida</taxon>
        <taxon>eudicotyledons</taxon>
        <taxon>Gunneridae</taxon>
        <taxon>Pentapetalae</taxon>
        <taxon>asterids</taxon>
        <taxon>lamiids</taxon>
        <taxon>Boraginales</taxon>
        <taxon>Boraginaceae</taxon>
        <taxon>Boraginoideae</taxon>
        <taxon>Lithospermeae</taxon>
        <taxon>Lithospermum</taxon>
    </lineage>
</organism>
<dbReference type="EMBL" id="BAABME010008980">
    <property type="protein sequence ID" value="GAA0174235.1"/>
    <property type="molecule type" value="Genomic_DNA"/>
</dbReference>
<evidence type="ECO:0000256" key="4">
    <source>
        <dbReference type="ARBA" id="ARBA00022833"/>
    </source>
</evidence>
<dbReference type="Pfam" id="PF14372">
    <property type="entry name" value="hAT-like_RNase-H"/>
    <property type="match status" value="1"/>
</dbReference>
<evidence type="ECO:0000259" key="8">
    <source>
        <dbReference type="Pfam" id="PF14372"/>
    </source>
</evidence>
<comment type="caution">
    <text evidence="9">The sequence shown here is derived from an EMBL/GenBank/DDBJ whole genome shotgun (WGS) entry which is preliminary data.</text>
</comment>
<proteinExistence type="predicted"/>
<comment type="subcellular location">
    <subcellularLocation>
        <location evidence="1">Nucleus</location>
    </subcellularLocation>
</comment>
<sequence length="664" mass="76630">MGTLTNTNEFTNSGKRRNKSIAWDHFTVEGERAICNQCKKSFAYICGGKLAGTSHLMRHFSSHISPASRLSNPKNNMLSIDKPDAKTNVSADLARKRFRATPGIAPLIFDQDRYNRDIAKMIILCDYPIHMVEDMYFISFVRSLQPQFSLVNVSTIEEHIKDIYFRTKQSLSNLLAEIPCRISLTLDLLVSNQSLGYVFITGHFVDCDWKLQRRMLNVITLPYIDSKIAFNRAVSACLADWNLSNKLFTLTLDNAYINESLKENLRGFMSVNNPLILNGQLILSSCYARTFCDLAQDALMLFRETVDKVRRNVFYVKASELREEKFMQLKQQLQVPSMRNIILDDLTRWDTTYHMLMAAFELKEVFSCLGTLDPDYALTLSIQEWIQVETLCMYLSHFYDAVSLLTAPVYPTSNVFFDEVWKIQLELMHGTTSQNLLVRYITTPLLEKFDRYWRGCCLFLATAVMMDPRFKMMLVEFSFNRIYGADAETWIRTVDEGVHELFLEYVVQSLPPPTFVEYPHESVEGTYIAQDVDFLSTLDGFSSDFDIYIGLMNNQHMKSELDQYLEECLLPWVQDFDVLGWWRINESKYPTLSKMAFDILCIPVSSVSPDSVFDTGNRRVDSYRGSLHPQTLEALVCAKDWLQYEKSESLYESPSAMVKRGNKN</sequence>
<evidence type="ECO:0000259" key="7">
    <source>
        <dbReference type="Pfam" id="PF05699"/>
    </source>
</evidence>
<reference evidence="9 10" key="1">
    <citation type="submission" date="2024-01" db="EMBL/GenBank/DDBJ databases">
        <title>The complete chloroplast genome sequence of Lithospermum erythrorhizon: insights into the phylogenetic relationship among Boraginaceae species and the maternal lineages of purple gromwells.</title>
        <authorList>
            <person name="Okada T."/>
            <person name="Watanabe K."/>
        </authorList>
    </citation>
    <scope>NUCLEOTIDE SEQUENCE [LARGE SCALE GENOMIC DNA]</scope>
</reference>
<keyword evidence="3" id="KW-0863">Zinc-finger</keyword>
<dbReference type="InterPro" id="IPR008906">
    <property type="entry name" value="HATC_C_dom"/>
</dbReference>
<dbReference type="PANTHER" id="PTHR46481">
    <property type="entry name" value="ZINC FINGER BED DOMAIN-CONTAINING PROTEIN 4"/>
    <property type="match status" value="1"/>
</dbReference>
<name>A0AAV3RD63_LITER</name>
<evidence type="ECO:0000256" key="6">
    <source>
        <dbReference type="ARBA" id="ARBA00023242"/>
    </source>
</evidence>
<evidence type="ECO:0000313" key="10">
    <source>
        <dbReference type="Proteomes" id="UP001454036"/>
    </source>
</evidence>
<dbReference type="SUPFAM" id="SSF53098">
    <property type="entry name" value="Ribonuclease H-like"/>
    <property type="match status" value="1"/>
</dbReference>
<dbReference type="GO" id="GO:0005634">
    <property type="term" value="C:nucleus"/>
    <property type="evidence" value="ECO:0007669"/>
    <property type="project" value="UniProtKB-SubCell"/>
</dbReference>
<evidence type="ECO:0000256" key="2">
    <source>
        <dbReference type="ARBA" id="ARBA00022723"/>
    </source>
</evidence>
<evidence type="ECO:0000256" key="3">
    <source>
        <dbReference type="ARBA" id="ARBA00022771"/>
    </source>
</evidence>
<evidence type="ECO:0000313" key="9">
    <source>
        <dbReference type="EMBL" id="GAA0174235.1"/>
    </source>
</evidence>
<dbReference type="SUPFAM" id="SSF57667">
    <property type="entry name" value="beta-beta-alpha zinc fingers"/>
    <property type="match status" value="1"/>
</dbReference>
<dbReference type="Pfam" id="PF05699">
    <property type="entry name" value="Dimer_Tnp_hAT"/>
    <property type="match status" value="1"/>
</dbReference>
<protein>
    <recommendedName>
        <fullName evidence="11">BED-type domain-containing protein</fullName>
    </recommendedName>
</protein>
<keyword evidence="5" id="KW-0238">DNA-binding</keyword>
<keyword evidence="2" id="KW-0479">Metal-binding</keyword>